<reference evidence="5 6" key="1">
    <citation type="submission" date="2019-09" db="EMBL/GenBank/DDBJ databases">
        <title>The hologenome of the rock-dwelling lichen Lasallia pustulata.</title>
        <authorList>
            <person name="Greshake Tzovaras B."/>
            <person name="Segers F."/>
            <person name="Bicker A."/>
            <person name="Dal Grande F."/>
            <person name="Otte J."/>
            <person name="Hankeln T."/>
            <person name="Schmitt I."/>
            <person name="Ebersberger I."/>
        </authorList>
    </citation>
    <scope>NUCLEOTIDE SEQUENCE [LARGE SCALE GENOMIC DNA]</scope>
    <source>
        <strain evidence="5">A1-1</strain>
    </source>
</reference>
<organism evidence="5 6">
    <name type="scientific">Lasallia pustulata</name>
    <dbReference type="NCBI Taxonomy" id="136370"/>
    <lineage>
        <taxon>Eukaryota</taxon>
        <taxon>Fungi</taxon>
        <taxon>Dikarya</taxon>
        <taxon>Ascomycota</taxon>
        <taxon>Pezizomycotina</taxon>
        <taxon>Lecanoromycetes</taxon>
        <taxon>OSLEUM clade</taxon>
        <taxon>Umbilicariomycetidae</taxon>
        <taxon>Umbilicariales</taxon>
        <taxon>Umbilicariaceae</taxon>
        <taxon>Lasallia</taxon>
    </lineage>
</organism>
<dbReference type="SUPFAM" id="SSF48403">
    <property type="entry name" value="Ankyrin repeat"/>
    <property type="match status" value="1"/>
</dbReference>
<dbReference type="PROSITE" id="PS50297">
    <property type="entry name" value="ANK_REP_REGION"/>
    <property type="match status" value="4"/>
</dbReference>
<comment type="caution">
    <text evidence="5">The sequence shown here is derived from an EMBL/GenBank/DDBJ whole genome shotgun (WGS) entry which is preliminary data.</text>
</comment>
<dbReference type="InterPro" id="IPR002110">
    <property type="entry name" value="Ankyrin_rpt"/>
</dbReference>
<dbReference type="Proteomes" id="UP000324767">
    <property type="component" value="Unassembled WGS sequence"/>
</dbReference>
<feature type="domain" description="GPI inositol-deacylase winged helix" evidence="3">
    <location>
        <begin position="417"/>
        <end position="492"/>
    </location>
</feature>
<evidence type="ECO:0000256" key="2">
    <source>
        <dbReference type="PROSITE-ProRule" id="PRU00023"/>
    </source>
</evidence>
<dbReference type="Pfam" id="PF22939">
    <property type="entry name" value="WHD_GPIID"/>
    <property type="match status" value="1"/>
</dbReference>
<dbReference type="InterPro" id="IPR036770">
    <property type="entry name" value="Ankyrin_rpt-contain_sf"/>
</dbReference>
<dbReference type="Gene3D" id="1.25.40.20">
    <property type="entry name" value="Ankyrin repeat-containing domain"/>
    <property type="match status" value="3"/>
</dbReference>
<feature type="repeat" description="ANK" evidence="2">
    <location>
        <begin position="831"/>
        <end position="863"/>
    </location>
</feature>
<dbReference type="AlphaFoldDB" id="A0A5M8PU80"/>
<feature type="repeat" description="ANK" evidence="2">
    <location>
        <begin position="660"/>
        <end position="692"/>
    </location>
</feature>
<dbReference type="InterPro" id="IPR056884">
    <property type="entry name" value="NPHP3-like_N"/>
</dbReference>
<sequence length="1222" mass="137289">MLERLRSRLQSPGFDDKWLEQRKDIVRQFARAYDELAASLNFDVSTGQLKQESRLKAVRTLSKWSFAKSEVYSLLEKITRLQQYANTLLLEEQHSLIETIDQRQQEAIDKRQRQAILSWVSPLQMTQVHQMISSRVGDGSGRWFLASQKFLTWQVGEQKLLWCSGIPGAGKTVMASIVVDYLRGQREQKQLPENVGIAVIYLRYDDPEQTLENLLASLLKQLAQEQDTIPSLLQDLFEQHRAHNMGPSLEDITSVLSSLIEMYAEVFFVVDAFDECSDEVRWELLEKLQQCQPRIRLMITSRFLDSIGQEMEDFEQLEIKANKADLELFIDYRLRKNKNLRRIVEKSPRMRTDIKDAVVRTSENMFLLARLHVESIANAAALSISHVRQKLQTLPTTLVGTYDEAIRRIEVQDPERRSIAMKTLAWVCYAFRSLSLGELQHALAIEPGRVELDEELLMDGSSITGLCAGLVQIDPGTNVVTLVHYTTKNYFENIRLSRFPGFHATITMSCATYLALKELKDASVWKIVQRFPLACYAAQYMGDHARQNPEEALEPSILQVICQLLSHPDKRKPLLSLLDGLDLIKAGFYSSRDQELLTEDTASTLVEDTSNLSIEEKSIPSTRNAEAEKKEAVLSSIQNTIDETDGDEAWDTRVKRNYMPEVTALHLAASMGLAKVASMLLNEVPNIDAVDQSGKTALALAMERGFEKAVEFLVNSGASVDLGSEHGQGVLLLITENDWDKVVETIAMRTRTVLLDGTTNTSQFAIQLLLAAYYGECTAIQRLVNEGDIDIRGASRAVGATALFLAVERSHAAVVQALLDAGVDVNAKDSRGQSSLHRATRRESEGLMKLLLRNGAEVDCKNDEGRTPWSANVRSLNKRLLDILIEAGANSNTKGHQEVSKLYDGATNGKTELVALMLESGTDPSIKTQFLWAPLHWAAYYGHMDCVKLLISHGAELSPVSDQEATPLDLALRANKIAIVDVLIRAGAQESRAVVASSSSTASNEKVAIDDWSTSLHRPNDNSGLQSKLSLAFDKPLQQGLHVGQFIYPSTIKAPKDYIYQISHLLETPRQMLQIRQAQRRADMVEYPLGSEQFDIENVLYDVIRTAVDYQTFELRPRAQSCLSGLVGMHRDWTGGWKVHHVHNGNKNYLFRTTPDWSKMREEGCRWMKEDGTLLARTGLEGVTPVITFEHGSERAMQDVLTTCWVTKLWSEMVAMQSRGSE</sequence>
<dbReference type="Pfam" id="PF12796">
    <property type="entry name" value="Ank_2"/>
    <property type="match status" value="3"/>
</dbReference>
<gene>
    <name evidence="5" type="ORF">FRX48_02719</name>
</gene>
<dbReference type="EMBL" id="VXIT01000004">
    <property type="protein sequence ID" value="KAA6412976.1"/>
    <property type="molecule type" value="Genomic_DNA"/>
</dbReference>
<protein>
    <submittedName>
        <fullName evidence="5">Uncharacterized protein</fullName>
    </submittedName>
</protein>
<dbReference type="PANTHER" id="PTHR10039">
    <property type="entry name" value="AMELOGENIN"/>
    <property type="match status" value="1"/>
</dbReference>
<dbReference type="PROSITE" id="PS50088">
    <property type="entry name" value="ANK_REPEAT"/>
    <property type="match status" value="5"/>
</dbReference>
<name>A0A5M8PU80_9LECA</name>
<dbReference type="SUPFAM" id="SSF52540">
    <property type="entry name" value="P-loop containing nucleoside triphosphate hydrolases"/>
    <property type="match status" value="1"/>
</dbReference>
<dbReference type="SMART" id="SM00248">
    <property type="entry name" value="ANK"/>
    <property type="match status" value="9"/>
</dbReference>
<evidence type="ECO:0000259" key="3">
    <source>
        <dbReference type="Pfam" id="PF22939"/>
    </source>
</evidence>
<evidence type="ECO:0000259" key="4">
    <source>
        <dbReference type="Pfam" id="PF24883"/>
    </source>
</evidence>
<keyword evidence="2" id="KW-0040">ANK repeat</keyword>
<feature type="domain" description="Nephrocystin 3-like N-terminal" evidence="4">
    <location>
        <begin position="139"/>
        <end position="302"/>
    </location>
</feature>
<dbReference type="InterPro" id="IPR054471">
    <property type="entry name" value="GPIID_WHD"/>
</dbReference>
<accession>A0A5M8PU80</accession>
<feature type="repeat" description="ANK" evidence="2">
    <location>
        <begin position="934"/>
        <end position="962"/>
    </location>
</feature>
<evidence type="ECO:0000256" key="1">
    <source>
        <dbReference type="ARBA" id="ARBA00022737"/>
    </source>
</evidence>
<dbReference type="OrthoDB" id="5416940at2759"/>
<evidence type="ECO:0000313" key="5">
    <source>
        <dbReference type="EMBL" id="KAA6412976.1"/>
    </source>
</evidence>
<dbReference type="Pfam" id="PF24883">
    <property type="entry name" value="NPHP3_N"/>
    <property type="match status" value="1"/>
</dbReference>
<dbReference type="InterPro" id="IPR027417">
    <property type="entry name" value="P-loop_NTPase"/>
</dbReference>
<dbReference type="Gene3D" id="3.40.50.300">
    <property type="entry name" value="P-loop containing nucleotide triphosphate hydrolases"/>
    <property type="match status" value="1"/>
</dbReference>
<evidence type="ECO:0000313" key="6">
    <source>
        <dbReference type="Proteomes" id="UP000324767"/>
    </source>
</evidence>
<proteinExistence type="predicted"/>
<feature type="repeat" description="ANK" evidence="2">
    <location>
        <begin position="693"/>
        <end position="725"/>
    </location>
</feature>
<feature type="repeat" description="ANK" evidence="2">
    <location>
        <begin position="798"/>
        <end position="830"/>
    </location>
</feature>
<keyword evidence="1" id="KW-0677">Repeat</keyword>
<dbReference type="PANTHER" id="PTHR10039:SF15">
    <property type="entry name" value="NACHT DOMAIN-CONTAINING PROTEIN"/>
    <property type="match status" value="1"/>
</dbReference>